<dbReference type="EMBL" id="MKKU01000215">
    <property type="protein sequence ID" value="RNF19082.1"/>
    <property type="molecule type" value="Genomic_DNA"/>
</dbReference>
<feature type="compositionally biased region" description="Gly residues" evidence="1">
    <location>
        <begin position="266"/>
        <end position="275"/>
    </location>
</feature>
<feature type="compositionally biased region" description="Basic residues" evidence="1">
    <location>
        <begin position="324"/>
        <end position="333"/>
    </location>
</feature>
<feature type="region of interest" description="Disordered" evidence="1">
    <location>
        <begin position="210"/>
        <end position="241"/>
    </location>
</feature>
<dbReference type="OrthoDB" id="246306at2759"/>
<name>A0A422PN08_9TRYP</name>
<dbReference type="RefSeq" id="XP_029228707.1">
    <property type="nucleotide sequence ID" value="XM_029371158.1"/>
</dbReference>
<dbReference type="AlphaFoldDB" id="A0A422PN08"/>
<feature type="region of interest" description="Disordered" evidence="1">
    <location>
        <begin position="265"/>
        <end position="288"/>
    </location>
</feature>
<evidence type="ECO:0000313" key="3">
    <source>
        <dbReference type="Proteomes" id="UP000284403"/>
    </source>
</evidence>
<evidence type="ECO:0000256" key="1">
    <source>
        <dbReference type="SAM" id="MobiDB-lite"/>
    </source>
</evidence>
<feature type="compositionally biased region" description="Low complexity" evidence="1">
    <location>
        <begin position="147"/>
        <end position="172"/>
    </location>
</feature>
<feature type="region of interest" description="Disordered" evidence="1">
    <location>
        <begin position="318"/>
        <end position="386"/>
    </location>
</feature>
<protein>
    <submittedName>
        <fullName evidence="2">Uncharacterized protein</fullName>
    </submittedName>
</protein>
<keyword evidence="3" id="KW-1185">Reference proteome</keyword>
<dbReference type="GeneID" id="40317857"/>
<gene>
    <name evidence="2" type="ORF">Tco025E_04246</name>
</gene>
<evidence type="ECO:0000313" key="2">
    <source>
        <dbReference type="EMBL" id="RNF19082.1"/>
    </source>
</evidence>
<comment type="caution">
    <text evidence="2">The sequence shown here is derived from an EMBL/GenBank/DDBJ whole genome shotgun (WGS) entry which is preliminary data.</text>
</comment>
<reference evidence="2 3" key="1">
    <citation type="journal article" date="2018" name="BMC Genomics">
        <title>Genomic comparison of Trypanosoma conorhini and Trypanosoma rangeli to Trypanosoma cruzi strains of high and low virulence.</title>
        <authorList>
            <person name="Bradwell K.R."/>
            <person name="Koparde V.N."/>
            <person name="Matveyev A.V."/>
            <person name="Serrano M.G."/>
            <person name="Alves J.M."/>
            <person name="Parikh H."/>
            <person name="Huang B."/>
            <person name="Lee V."/>
            <person name="Espinosa-Alvarez O."/>
            <person name="Ortiz P.A."/>
            <person name="Costa-Martins A.G."/>
            <person name="Teixeira M.M."/>
            <person name="Buck G.A."/>
        </authorList>
    </citation>
    <scope>NUCLEOTIDE SEQUENCE [LARGE SCALE GENOMIC DNA]</scope>
    <source>
        <strain evidence="2 3">025E</strain>
    </source>
</reference>
<accession>A0A422PN08</accession>
<feature type="compositionally biased region" description="Polar residues" evidence="1">
    <location>
        <begin position="218"/>
        <end position="228"/>
    </location>
</feature>
<feature type="compositionally biased region" description="Low complexity" evidence="1">
    <location>
        <begin position="466"/>
        <end position="489"/>
    </location>
</feature>
<dbReference type="Proteomes" id="UP000284403">
    <property type="component" value="Unassembled WGS sequence"/>
</dbReference>
<feature type="region of interest" description="Disordered" evidence="1">
    <location>
        <begin position="144"/>
        <end position="172"/>
    </location>
</feature>
<proteinExistence type="predicted"/>
<sequence length="496" mass="52789">MSSARLTEVESKINEVRQRLANLSLSFHHDEEAGCPPAVCAINDAGRSAPPLVERDANTSVTVKSATPPPTGDMSRLVELAKREAAQRESCQDMPQRLGCHWSATASFLSREKMQVGPQGHTYYDPTPAAPPAEFRGSALVSAASYQQPSARPVRRAPASSSSSPQSALSCSGHCLTPRAAAAPASELTPERGGGFDPFQAVQARLREKLRRAGASRSPLSSTGSAARSPSPKLQEARQGGQATLLACAPDDAVKDAVLGAAQTELGGGEEGPQGGTERQTVEAATPNERAAADAICRVKQRLASPAPQGAAALAHASLNDKGHRQKRAARKPPTRDASARSSSLLLGEGTANRPSQRRSFQTPRRPNAVDSRRESPCRGAQPALPLKTVPQRTVLDVLTGAEVFALMRLRGIIVSRGETGECALPETRCHSVYLSPDEHKQLLDLRANLRRRSSPAVKPDEKSLSRAQRSASTRSSSRSLPARQSSPLWRAAPNW</sequence>
<feature type="compositionally biased region" description="Polar residues" evidence="1">
    <location>
        <begin position="353"/>
        <end position="365"/>
    </location>
</feature>
<organism evidence="2 3">
    <name type="scientific">Trypanosoma conorhini</name>
    <dbReference type="NCBI Taxonomy" id="83891"/>
    <lineage>
        <taxon>Eukaryota</taxon>
        <taxon>Discoba</taxon>
        <taxon>Euglenozoa</taxon>
        <taxon>Kinetoplastea</taxon>
        <taxon>Metakinetoplastina</taxon>
        <taxon>Trypanosomatida</taxon>
        <taxon>Trypanosomatidae</taxon>
        <taxon>Trypanosoma</taxon>
    </lineage>
</organism>
<feature type="region of interest" description="Disordered" evidence="1">
    <location>
        <begin position="451"/>
        <end position="496"/>
    </location>
</feature>